<dbReference type="AlphaFoldDB" id="A0A9P5Y2I7"/>
<accession>A0A9P5Y2I7</accession>
<keyword evidence="2" id="KW-1185">Reference proteome</keyword>
<dbReference type="EMBL" id="MU150302">
    <property type="protein sequence ID" value="KAF9460226.1"/>
    <property type="molecule type" value="Genomic_DNA"/>
</dbReference>
<comment type="caution">
    <text evidence="1">The sequence shown here is derived from an EMBL/GenBank/DDBJ whole genome shotgun (WGS) entry which is preliminary data.</text>
</comment>
<gene>
    <name evidence="1" type="ORF">BDZ94DRAFT_1238624</name>
</gene>
<proteinExistence type="predicted"/>
<protein>
    <submittedName>
        <fullName evidence="1">Uncharacterized protein</fullName>
    </submittedName>
</protein>
<reference evidence="1" key="1">
    <citation type="submission" date="2020-11" db="EMBL/GenBank/DDBJ databases">
        <authorList>
            <consortium name="DOE Joint Genome Institute"/>
            <person name="Ahrendt S."/>
            <person name="Riley R."/>
            <person name="Andreopoulos W."/>
            <person name="Labutti K."/>
            <person name="Pangilinan J."/>
            <person name="Ruiz-Duenas F.J."/>
            <person name="Barrasa J.M."/>
            <person name="Sanchez-Garcia M."/>
            <person name="Camarero S."/>
            <person name="Miyauchi S."/>
            <person name="Serrano A."/>
            <person name="Linde D."/>
            <person name="Babiker R."/>
            <person name="Drula E."/>
            <person name="Ayuso-Fernandez I."/>
            <person name="Pacheco R."/>
            <person name="Padilla G."/>
            <person name="Ferreira P."/>
            <person name="Barriuso J."/>
            <person name="Kellner H."/>
            <person name="Castanera R."/>
            <person name="Alfaro M."/>
            <person name="Ramirez L."/>
            <person name="Pisabarro A.G."/>
            <person name="Kuo A."/>
            <person name="Tritt A."/>
            <person name="Lipzen A."/>
            <person name="He G."/>
            <person name="Yan M."/>
            <person name="Ng V."/>
            <person name="Cullen D."/>
            <person name="Martin F."/>
            <person name="Rosso M.-N."/>
            <person name="Henrissat B."/>
            <person name="Hibbett D."/>
            <person name="Martinez A.T."/>
            <person name="Grigoriev I.V."/>
        </authorList>
    </citation>
    <scope>NUCLEOTIDE SEQUENCE</scope>
    <source>
        <strain evidence="1">CBS 247.69</strain>
    </source>
</reference>
<evidence type="ECO:0000313" key="1">
    <source>
        <dbReference type="EMBL" id="KAF9460226.1"/>
    </source>
</evidence>
<name>A0A9P5Y2I7_9AGAR</name>
<sequence length="245" mass="27311">MILRSVDSSKHTTAFLESEYKHLTTLASNILPPLTDIFNNFLLREPFTSETGPYFEDYCGKHISNNPGLEQLSGGRNSSSHLRNVLYRSPSTPYIRRFLDKSSNTDTRPMLTPATTIRRRNRIPHTPYVAPKLLFDPARTRIKKQPASALSSEGDQRTRTHPLGAVAGVSGMGFNADAGPSRLPSSQATDEDIFDRLLSGDGISQWEWDGVVERCGVCGDYFLAHAFRQHIKDCNLDSDSDIIPL</sequence>
<organism evidence="1 2">
    <name type="scientific">Collybia nuda</name>
    <dbReference type="NCBI Taxonomy" id="64659"/>
    <lineage>
        <taxon>Eukaryota</taxon>
        <taxon>Fungi</taxon>
        <taxon>Dikarya</taxon>
        <taxon>Basidiomycota</taxon>
        <taxon>Agaricomycotina</taxon>
        <taxon>Agaricomycetes</taxon>
        <taxon>Agaricomycetidae</taxon>
        <taxon>Agaricales</taxon>
        <taxon>Tricholomatineae</taxon>
        <taxon>Clitocybaceae</taxon>
        <taxon>Collybia</taxon>
    </lineage>
</organism>
<dbReference type="OrthoDB" id="3070804at2759"/>
<evidence type="ECO:0000313" key="2">
    <source>
        <dbReference type="Proteomes" id="UP000807353"/>
    </source>
</evidence>
<dbReference type="Proteomes" id="UP000807353">
    <property type="component" value="Unassembled WGS sequence"/>
</dbReference>